<dbReference type="InterPro" id="IPR000073">
    <property type="entry name" value="AB_hydrolase_1"/>
</dbReference>
<evidence type="ECO:0000313" key="2">
    <source>
        <dbReference type="EMBL" id="PVH26733.1"/>
    </source>
</evidence>
<dbReference type="InterPro" id="IPR050266">
    <property type="entry name" value="AB_hydrolase_sf"/>
</dbReference>
<dbReference type="Pfam" id="PF00561">
    <property type="entry name" value="Abhydrolase_1"/>
    <property type="match status" value="1"/>
</dbReference>
<protein>
    <submittedName>
        <fullName evidence="2">3-oxoadipate enol-lactonase</fullName>
    </submittedName>
</protein>
<proteinExistence type="predicted"/>
<feature type="domain" description="AB hydrolase-1" evidence="1">
    <location>
        <begin position="31"/>
        <end position="258"/>
    </location>
</feature>
<accession>A0A2T8HMU9</accession>
<sequence length="279" mass="30969">MAERIKRNKIRINDISISFLIRKATQKEQRTVIFIHGFPFNKKMWTPQLEALDESTTGIAIDVRGHGNTTSGHGFLSIDLFAKDLIAFIKKMELHQVVVCGISMGGYIALRAYEIAPTLFAGLILSDTHSKADDNVAKQKRFDSIQAVLTHGRRPFAIGFIENVFANPRADDNAEAVDVIKSSIRRNSLNSICATLLALAARTDTSDVLPNISVPTLLIRGQQDKITADELMQEMQEKIPQSKFVTIAESGHLPNLEQPTLFNEALNSYLNNFSKSATN</sequence>
<evidence type="ECO:0000313" key="3">
    <source>
        <dbReference type="Proteomes" id="UP000245627"/>
    </source>
</evidence>
<reference evidence="2 3" key="1">
    <citation type="submission" date="2018-04" db="EMBL/GenBank/DDBJ databases">
        <title>Sphingobacterium cortibacter sp. nov.</title>
        <authorList>
            <person name="Li Y."/>
        </authorList>
    </citation>
    <scope>NUCLEOTIDE SEQUENCE [LARGE SCALE GENOMIC DNA]</scope>
    <source>
        <strain evidence="2 3">2c-3</strain>
    </source>
</reference>
<dbReference type="InterPro" id="IPR029058">
    <property type="entry name" value="AB_hydrolase_fold"/>
</dbReference>
<name>A0A2T8HMU9_9SPHI</name>
<dbReference type="Proteomes" id="UP000245627">
    <property type="component" value="Unassembled WGS sequence"/>
</dbReference>
<dbReference type="Gene3D" id="3.40.50.1820">
    <property type="entry name" value="alpha/beta hydrolase"/>
    <property type="match status" value="1"/>
</dbReference>
<gene>
    <name evidence="2" type="ORF">DC487_03760</name>
</gene>
<dbReference type="RefSeq" id="WP_116774592.1">
    <property type="nucleotide sequence ID" value="NZ_QDKG01000001.1"/>
</dbReference>
<keyword evidence="3" id="KW-1185">Reference proteome</keyword>
<evidence type="ECO:0000259" key="1">
    <source>
        <dbReference type="Pfam" id="PF00561"/>
    </source>
</evidence>
<dbReference type="AlphaFoldDB" id="A0A2T8HMU9"/>
<dbReference type="SUPFAM" id="SSF53474">
    <property type="entry name" value="alpha/beta-Hydrolases"/>
    <property type="match status" value="1"/>
</dbReference>
<dbReference type="EMBL" id="QDKG01000001">
    <property type="protein sequence ID" value="PVH26733.1"/>
    <property type="molecule type" value="Genomic_DNA"/>
</dbReference>
<dbReference type="PANTHER" id="PTHR43798">
    <property type="entry name" value="MONOACYLGLYCEROL LIPASE"/>
    <property type="match status" value="1"/>
</dbReference>
<organism evidence="2 3">
    <name type="scientific">Sphingobacterium corticibacter</name>
    <dbReference type="NCBI Taxonomy" id="2171749"/>
    <lineage>
        <taxon>Bacteria</taxon>
        <taxon>Pseudomonadati</taxon>
        <taxon>Bacteroidota</taxon>
        <taxon>Sphingobacteriia</taxon>
        <taxon>Sphingobacteriales</taxon>
        <taxon>Sphingobacteriaceae</taxon>
        <taxon>Sphingobacterium</taxon>
    </lineage>
</organism>
<comment type="caution">
    <text evidence="2">The sequence shown here is derived from an EMBL/GenBank/DDBJ whole genome shotgun (WGS) entry which is preliminary data.</text>
</comment>
<dbReference type="OrthoDB" id="9780932at2"/>